<dbReference type="GO" id="GO:0003723">
    <property type="term" value="F:RNA binding"/>
    <property type="evidence" value="ECO:0007669"/>
    <property type="project" value="InterPro"/>
</dbReference>
<evidence type="ECO:0000313" key="4">
    <source>
        <dbReference type="Proteomes" id="UP000054359"/>
    </source>
</evidence>
<protein>
    <submittedName>
        <fullName evidence="3">Uncharacterized protein</fullName>
    </submittedName>
</protein>
<dbReference type="Gene3D" id="3.90.730.10">
    <property type="entry name" value="Ribonuclease T2-like"/>
    <property type="match status" value="1"/>
</dbReference>
<organism evidence="3 4">
    <name type="scientific">Stegodyphus mimosarum</name>
    <name type="common">African social velvet spider</name>
    <dbReference type="NCBI Taxonomy" id="407821"/>
    <lineage>
        <taxon>Eukaryota</taxon>
        <taxon>Metazoa</taxon>
        <taxon>Ecdysozoa</taxon>
        <taxon>Arthropoda</taxon>
        <taxon>Chelicerata</taxon>
        <taxon>Arachnida</taxon>
        <taxon>Araneae</taxon>
        <taxon>Araneomorphae</taxon>
        <taxon>Entelegynae</taxon>
        <taxon>Eresoidea</taxon>
        <taxon>Eresidae</taxon>
        <taxon>Stegodyphus</taxon>
    </lineage>
</organism>
<dbReference type="Proteomes" id="UP000054359">
    <property type="component" value="Unassembled WGS sequence"/>
</dbReference>
<reference evidence="3 4" key="1">
    <citation type="submission" date="2013-11" db="EMBL/GenBank/DDBJ databases">
        <title>Genome sequencing of Stegodyphus mimosarum.</title>
        <authorList>
            <person name="Bechsgaard J."/>
        </authorList>
    </citation>
    <scope>NUCLEOTIDE SEQUENCE [LARGE SCALE GENOMIC DNA]</scope>
</reference>
<comment type="similarity">
    <text evidence="1 2">Belongs to the RNase T2 family.</text>
</comment>
<name>A0A087UJU3_STEMI</name>
<dbReference type="GO" id="GO:0033897">
    <property type="term" value="F:ribonuclease T2 activity"/>
    <property type="evidence" value="ECO:0007669"/>
    <property type="project" value="InterPro"/>
</dbReference>
<evidence type="ECO:0000256" key="1">
    <source>
        <dbReference type="ARBA" id="ARBA00007469"/>
    </source>
</evidence>
<sequence>MKHGTCAASEEEFDSELKYFKNALTLHDGYNIFEYIRKAGLNPDGKRPHLLKLIENSITLHLNTTVKLFCKNHKGYSSPVLTSMYVCTDKKLNPIDCDEITEKTCDKAYVYYLPFSNQTL</sequence>
<dbReference type="GO" id="GO:0005576">
    <property type="term" value="C:extracellular region"/>
    <property type="evidence" value="ECO:0007669"/>
    <property type="project" value="TreeGrafter"/>
</dbReference>
<feature type="non-terminal residue" evidence="3">
    <location>
        <position position="120"/>
    </location>
</feature>
<dbReference type="OrthoDB" id="435754at2759"/>
<dbReference type="Pfam" id="PF00445">
    <property type="entry name" value="Ribonuclease_T2"/>
    <property type="match status" value="1"/>
</dbReference>
<dbReference type="EMBL" id="KK120147">
    <property type="protein sequence ID" value="KFM77632.1"/>
    <property type="molecule type" value="Genomic_DNA"/>
</dbReference>
<evidence type="ECO:0000256" key="2">
    <source>
        <dbReference type="RuleBase" id="RU004328"/>
    </source>
</evidence>
<dbReference type="AlphaFoldDB" id="A0A087UJU3"/>
<gene>
    <name evidence="3" type="ORF">X975_04962</name>
</gene>
<dbReference type="InterPro" id="IPR036430">
    <property type="entry name" value="RNase_T2-like_sf"/>
</dbReference>
<dbReference type="PANTHER" id="PTHR11240">
    <property type="entry name" value="RIBONUCLEASE T2"/>
    <property type="match status" value="1"/>
</dbReference>
<dbReference type="SUPFAM" id="SSF55895">
    <property type="entry name" value="Ribonuclease Rh-like"/>
    <property type="match status" value="1"/>
</dbReference>
<evidence type="ECO:0000313" key="3">
    <source>
        <dbReference type="EMBL" id="KFM77632.1"/>
    </source>
</evidence>
<accession>A0A087UJU3</accession>
<keyword evidence="4" id="KW-1185">Reference proteome</keyword>
<dbReference type="InterPro" id="IPR001568">
    <property type="entry name" value="RNase_T2-like"/>
</dbReference>
<proteinExistence type="inferred from homology"/>
<dbReference type="PANTHER" id="PTHR11240:SF22">
    <property type="entry name" value="RIBONUCLEASE T2"/>
    <property type="match status" value="1"/>
</dbReference>
<dbReference type="GO" id="GO:0006401">
    <property type="term" value="P:RNA catabolic process"/>
    <property type="evidence" value="ECO:0007669"/>
    <property type="project" value="TreeGrafter"/>
</dbReference>
<dbReference type="STRING" id="407821.A0A087UJU3"/>